<comment type="function">
    <text evidence="8">Catalyzes the ferrous insertion into protoporphyrin IX.</text>
</comment>
<sequence>MNDLPYDALLLLSFGGPEKPDDVIPFLENVLHGRNVPRERMLEVAEHYYHFGGKSPINDQNRALIEQLTEELKQHEINLPIYWGNRNWHPLLTDTMRQMDADGVRKTLVFVTSIFSSYSGCRQYREDIQKAQAELGLEAMVFDKIRTFYNHPAFIETMADRVRDAIGELPADGAEKRQVLFTAHSIPNGMAENCDYEKQLQECSSLIAAAAGIDQWSLVYQSRSGPPSQPWLEPDVCDAMKELASSGSASQIVLVPVGFVSDHMEVIYDLDDEAAKLAQELGIPLARAKTAGTHPTFVAMIRQLIEERLGLTEEKPAIGNFGPSHDTCPANCCRYEPRRPAHTRPTE</sequence>
<proteinExistence type="inferred from homology"/>
<dbReference type="AlphaFoldDB" id="A0A368KQ31"/>
<dbReference type="Proteomes" id="UP000253562">
    <property type="component" value="Unassembled WGS sequence"/>
</dbReference>
<comment type="catalytic activity">
    <reaction evidence="8">
        <text>heme b + 2 H(+) = protoporphyrin IX + Fe(2+)</text>
        <dbReference type="Rhea" id="RHEA:22584"/>
        <dbReference type="ChEBI" id="CHEBI:15378"/>
        <dbReference type="ChEBI" id="CHEBI:29033"/>
        <dbReference type="ChEBI" id="CHEBI:57306"/>
        <dbReference type="ChEBI" id="CHEBI:60344"/>
        <dbReference type="EC" id="4.98.1.1"/>
    </reaction>
</comment>
<evidence type="ECO:0000256" key="3">
    <source>
        <dbReference type="ARBA" id="ARBA00023004"/>
    </source>
</evidence>
<dbReference type="CDD" id="cd03411">
    <property type="entry name" value="Ferrochelatase_N"/>
    <property type="match status" value="1"/>
</dbReference>
<dbReference type="PANTHER" id="PTHR11108:SF1">
    <property type="entry name" value="FERROCHELATASE, MITOCHONDRIAL"/>
    <property type="match status" value="1"/>
</dbReference>
<comment type="pathway">
    <text evidence="8">Porphyrin-containing compound metabolism; protoheme biosynthesis; protoheme from protoporphyrin-IX: step 1/1.</text>
</comment>
<dbReference type="UniPathway" id="UPA00252">
    <property type="reaction ID" value="UER00325"/>
</dbReference>
<dbReference type="GO" id="GO:0005737">
    <property type="term" value="C:cytoplasm"/>
    <property type="evidence" value="ECO:0007669"/>
    <property type="project" value="UniProtKB-SubCell"/>
</dbReference>
<dbReference type="GO" id="GO:0006783">
    <property type="term" value="P:heme biosynthetic process"/>
    <property type="evidence" value="ECO:0007669"/>
    <property type="project" value="UniProtKB-UniRule"/>
</dbReference>
<dbReference type="NCBIfam" id="NF000689">
    <property type="entry name" value="PRK00035.2-1"/>
    <property type="match status" value="1"/>
</dbReference>
<evidence type="ECO:0000256" key="7">
    <source>
        <dbReference type="ARBA" id="ARBA00024536"/>
    </source>
</evidence>
<keyword evidence="2 8" id="KW-0479">Metal-binding</keyword>
<evidence type="ECO:0000256" key="4">
    <source>
        <dbReference type="ARBA" id="ARBA00023133"/>
    </source>
</evidence>
<dbReference type="CDD" id="cd00419">
    <property type="entry name" value="Ferrochelatase_C"/>
    <property type="match status" value="1"/>
</dbReference>
<evidence type="ECO:0000313" key="11">
    <source>
        <dbReference type="Proteomes" id="UP000253562"/>
    </source>
</evidence>
<protein>
    <recommendedName>
        <fullName evidence="8">Ferrochelatase</fullName>
        <ecNumber evidence="8">4.98.1.1</ecNumber>
    </recommendedName>
    <alternativeName>
        <fullName evidence="8">Heme synthase</fullName>
    </alternativeName>
    <alternativeName>
        <fullName evidence="8">Protoheme ferro-lyase</fullName>
    </alternativeName>
</protein>
<dbReference type="EC" id="4.98.1.1" evidence="8"/>
<dbReference type="SUPFAM" id="SSF53800">
    <property type="entry name" value="Chelatase"/>
    <property type="match status" value="1"/>
</dbReference>
<dbReference type="OrthoDB" id="9776380at2"/>
<dbReference type="NCBIfam" id="TIGR00109">
    <property type="entry name" value="hemH"/>
    <property type="match status" value="1"/>
</dbReference>
<dbReference type="InterPro" id="IPR033644">
    <property type="entry name" value="Ferrochelatase_C"/>
</dbReference>
<evidence type="ECO:0000256" key="1">
    <source>
        <dbReference type="ARBA" id="ARBA00007718"/>
    </source>
</evidence>
<dbReference type="GO" id="GO:0004325">
    <property type="term" value="F:ferrochelatase activity"/>
    <property type="evidence" value="ECO:0007669"/>
    <property type="project" value="UniProtKB-UniRule"/>
</dbReference>
<evidence type="ECO:0000256" key="8">
    <source>
        <dbReference type="HAMAP-Rule" id="MF_00323"/>
    </source>
</evidence>
<dbReference type="Pfam" id="PF00762">
    <property type="entry name" value="Ferrochelatase"/>
    <property type="match status" value="1"/>
</dbReference>
<dbReference type="GO" id="GO:0046872">
    <property type="term" value="F:metal ion binding"/>
    <property type="evidence" value="ECO:0007669"/>
    <property type="project" value="UniProtKB-KW"/>
</dbReference>
<dbReference type="FunFam" id="3.40.50.1400:FF:000007">
    <property type="entry name" value="Ferrochelatase"/>
    <property type="match status" value="1"/>
</dbReference>
<keyword evidence="8" id="KW-0963">Cytoplasm</keyword>
<organism evidence="10 11">
    <name type="scientific">Bremerella cremea</name>
    <dbReference type="NCBI Taxonomy" id="1031537"/>
    <lineage>
        <taxon>Bacteria</taxon>
        <taxon>Pseudomonadati</taxon>
        <taxon>Planctomycetota</taxon>
        <taxon>Planctomycetia</taxon>
        <taxon>Pirellulales</taxon>
        <taxon>Pirellulaceae</taxon>
        <taxon>Bremerella</taxon>
    </lineage>
</organism>
<dbReference type="HAMAP" id="MF_00323">
    <property type="entry name" value="Ferrochelatase"/>
    <property type="match status" value="1"/>
</dbReference>
<dbReference type="PANTHER" id="PTHR11108">
    <property type="entry name" value="FERROCHELATASE"/>
    <property type="match status" value="1"/>
</dbReference>
<keyword evidence="5 8" id="KW-0456">Lyase</keyword>
<evidence type="ECO:0000256" key="5">
    <source>
        <dbReference type="ARBA" id="ARBA00023239"/>
    </source>
</evidence>
<dbReference type="InterPro" id="IPR033659">
    <property type="entry name" value="Ferrochelatase_N"/>
</dbReference>
<dbReference type="Gene3D" id="3.40.50.1400">
    <property type="match status" value="2"/>
</dbReference>
<dbReference type="InterPro" id="IPR001015">
    <property type="entry name" value="Ferrochelatase"/>
</dbReference>
<comment type="caution">
    <text evidence="10">The sequence shown here is derived from an EMBL/GenBank/DDBJ whole genome shotgun (WGS) entry which is preliminary data.</text>
</comment>
<gene>
    <name evidence="8" type="primary">hemH</name>
    <name evidence="10" type="ORF">DTL42_14405</name>
</gene>
<feature type="binding site" evidence="8">
    <location>
        <position position="265"/>
    </location>
    <ligand>
        <name>Fe(2+)</name>
        <dbReference type="ChEBI" id="CHEBI:29033"/>
    </ligand>
</feature>
<evidence type="ECO:0000256" key="6">
    <source>
        <dbReference type="ARBA" id="ARBA00023244"/>
    </source>
</evidence>
<comment type="subcellular location">
    <subcellularLocation>
        <location evidence="8">Cytoplasm</location>
    </subcellularLocation>
</comment>
<comment type="similarity">
    <text evidence="1 8 9">Belongs to the ferrochelatase family.</text>
</comment>
<keyword evidence="4 8" id="KW-0350">Heme biosynthesis</keyword>
<keyword evidence="6 8" id="KW-0627">Porphyrin biosynthesis</keyword>
<keyword evidence="3 8" id="KW-0408">Iron</keyword>
<comment type="catalytic activity">
    <reaction evidence="7">
        <text>Fe-coproporphyrin III + 2 H(+) = coproporphyrin III + Fe(2+)</text>
        <dbReference type="Rhea" id="RHEA:49572"/>
        <dbReference type="ChEBI" id="CHEBI:15378"/>
        <dbReference type="ChEBI" id="CHEBI:29033"/>
        <dbReference type="ChEBI" id="CHEBI:68438"/>
        <dbReference type="ChEBI" id="CHEBI:131725"/>
        <dbReference type="EC" id="4.99.1.9"/>
    </reaction>
    <physiologicalReaction direction="right-to-left" evidence="7">
        <dbReference type="Rhea" id="RHEA:49574"/>
    </physiologicalReaction>
</comment>
<accession>A0A368KQ31</accession>
<name>A0A368KQ31_9BACT</name>
<evidence type="ECO:0000256" key="2">
    <source>
        <dbReference type="ARBA" id="ARBA00022723"/>
    </source>
</evidence>
<feature type="binding site" evidence="8">
    <location>
        <position position="184"/>
    </location>
    <ligand>
        <name>Fe(2+)</name>
        <dbReference type="ChEBI" id="CHEBI:29033"/>
    </ligand>
</feature>
<evidence type="ECO:0000256" key="9">
    <source>
        <dbReference type="RuleBase" id="RU004185"/>
    </source>
</evidence>
<dbReference type="RefSeq" id="WP_114369433.1">
    <property type="nucleotide sequence ID" value="NZ_QPEX01000028.1"/>
</dbReference>
<dbReference type="EMBL" id="QPEX01000028">
    <property type="protein sequence ID" value="RCS47706.1"/>
    <property type="molecule type" value="Genomic_DNA"/>
</dbReference>
<reference evidence="10 11" key="1">
    <citation type="submission" date="2018-07" db="EMBL/GenBank/DDBJ databases">
        <title>Comparative genomes isolates from brazilian mangrove.</title>
        <authorList>
            <person name="De Araujo J.E."/>
            <person name="Taketani R.G."/>
            <person name="Silva M.C.P."/>
            <person name="Lourenco M.V."/>
            <person name="Oliveira V.M."/>
            <person name="Andreote F.D."/>
        </authorList>
    </citation>
    <scope>NUCLEOTIDE SEQUENCE [LARGE SCALE GENOMIC DNA]</scope>
    <source>
        <strain evidence="10 11">HEX PRIS-MGV</strain>
    </source>
</reference>
<evidence type="ECO:0000313" key="10">
    <source>
        <dbReference type="EMBL" id="RCS47706.1"/>
    </source>
</evidence>